<sequence length="62" mass="7331">MKNYKIFSFLLSLIITLIVLNIIKLPFLISFIVGSILWSILDFNIKKLLKEKYEINSSKRKK</sequence>
<reference evidence="2 3" key="1">
    <citation type="submission" date="2019-05" db="EMBL/GenBank/DDBJ databases">
        <title>A comparative analysis of the Nautiliaceae.</title>
        <authorList>
            <person name="Grosche A."/>
            <person name="Smedile F."/>
            <person name="Vetriani C."/>
        </authorList>
    </citation>
    <scope>NUCLEOTIDE SEQUENCE [LARGE SCALE GENOMIC DNA]</scope>
    <source>
        <strain evidence="2 3">TB-2</strain>
    </source>
</reference>
<evidence type="ECO:0000256" key="1">
    <source>
        <dbReference type="SAM" id="Phobius"/>
    </source>
</evidence>
<keyword evidence="1" id="KW-0812">Transmembrane</keyword>
<keyword evidence="3" id="KW-1185">Reference proteome</keyword>
<organism evidence="2 3">
    <name type="scientific">Caminibacter mediatlanticus TB-2</name>
    <dbReference type="NCBI Taxonomy" id="391592"/>
    <lineage>
        <taxon>Bacteria</taxon>
        <taxon>Pseudomonadati</taxon>
        <taxon>Campylobacterota</taxon>
        <taxon>Epsilonproteobacteria</taxon>
        <taxon>Nautiliales</taxon>
        <taxon>Nautiliaceae</taxon>
        <taxon>Caminibacter</taxon>
    </lineage>
</organism>
<proteinExistence type="predicted"/>
<dbReference type="RefSeq" id="WP_138323259.1">
    <property type="nucleotide sequence ID" value="NZ_CP040463.1"/>
</dbReference>
<evidence type="ECO:0000313" key="2">
    <source>
        <dbReference type="EMBL" id="QCT94486.1"/>
    </source>
</evidence>
<accession>A0ABX5V8D2</accession>
<feature type="transmembrane region" description="Helical" evidence="1">
    <location>
        <begin position="6"/>
        <end position="38"/>
    </location>
</feature>
<dbReference type="Proteomes" id="UP000306825">
    <property type="component" value="Chromosome"/>
</dbReference>
<keyword evidence="1" id="KW-0472">Membrane</keyword>
<gene>
    <name evidence="2" type="ORF">FE773_04610</name>
</gene>
<keyword evidence="1" id="KW-1133">Transmembrane helix</keyword>
<name>A0ABX5V8D2_9BACT</name>
<protein>
    <submittedName>
        <fullName evidence="2">Uncharacterized protein</fullName>
    </submittedName>
</protein>
<dbReference type="EMBL" id="CP040463">
    <property type="protein sequence ID" value="QCT94486.1"/>
    <property type="molecule type" value="Genomic_DNA"/>
</dbReference>
<evidence type="ECO:0000313" key="3">
    <source>
        <dbReference type="Proteomes" id="UP000306825"/>
    </source>
</evidence>